<feature type="compositionally biased region" description="Low complexity" evidence="13">
    <location>
        <begin position="588"/>
        <end position="602"/>
    </location>
</feature>
<dbReference type="FunFam" id="2.60.120.200:FF:000105">
    <property type="entry name" value="Collagen type IX alpha 1 chain"/>
    <property type="match status" value="1"/>
</dbReference>
<evidence type="ECO:0000256" key="7">
    <source>
        <dbReference type="ARBA" id="ARBA00023157"/>
    </source>
</evidence>
<proteinExistence type="inferred from homology"/>
<dbReference type="PANTHER" id="PTHR37456">
    <property type="entry name" value="SI:CH211-266K2.1"/>
    <property type="match status" value="1"/>
</dbReference>
<evidence type="ECO:0000256" key="2">
    <source>
        <dbReference type="ARBA" id="ARBA00022525"/>
    </source>
</evidence>
<evidence type="ECO:0000256" key="12">
    <source>
        <dbReference type="ARBA" id="ARBA00074726"/>
    </source>
</evidence>
<evidence type="ECO:0000259" key="14">
    <source>
        <dbReference type="SMART" id="SM00210"/>
    </source>
</evidence>
<comment type="function">
    <text evidence="10">Structural component of hyaline cartilage and vitreous of the eye.</text>
</comment>
<keyword evidence="4" id="KW-0732">Signal</keyword>
<dbReference type="PANTHER" id="PTHR37456:SF6">
    <property type="entry name" value="COLLAGEN ALPHA-1(XXIII) CHAIN-LIKE ISOFORM X2"/>
    <property type="match status" value="1"/>
</dbReference>
<feature type="compositionally biased region" description="Gly residues" evidence="13">
    <location>
        <begin position="493"/>
        <end position="512"/>
    </location>
</feature>
<evidence type="ECO:0000313" key="15">
    <source>
        <dbReference type="Ensembl" id="ENSCSAVP00000013748.1"/>
    </source>
</evidence>
<feature type="region of interest" description="Disordered" evidence="13">
    <location>
        <begin position="326"/>
        <end position="551"/>
    </location>
</feature>
<dbReference type="InterPro" id="IPR048287">
    <property type="entry name" value="TSPN-like_N"/>
</dbReference>
<evidence type="ECO:0000313" key="16">
    <source>
        <dbReference type="Proteomes" id="UP000007875"/>
    </source>
</evidence>
<accession>H2Z836</accession>
<keyword evidence="8" id="KW-0379">Hydroxylation</keyword>
<reference evidence="15" key="2">
    <citation type="submission" date="2025-08" db="UniProtKB">
        <authorList>
            <consortium name="Ensembl"/>
        </authorList>
    </citation>
    <scope>IDENTIFICATION</scope>
</reference>
<evidence type="ECO:0000256" key="4">
    <source>
        <dbReference type="ARBA" id="ARBA00022729"/>
    </source>
</evidence>
<dbReference type="GeneTree" id="ENSGT00940000158302"/>
<keyword evidence="6" id="KW-0176">Collagen</keyword>
<dbReference type="Gene3D" id="2.60.120.200">
    <property type="match status" value="1"/>
</dbReference>
<dbReference type="Pfam" id="PF01391">
    <property type="entry name" value="Collagen"/>
    <property type="match status" value="2"/>
</dbReference>
<name>H2Z836_CIOSA</name>
<evidence type="ECO:0000256" key="11">
    <source>
        <dbReference type="ARBA" id="ARBA00063820"/>
    </source>
</evidence>
<reference evidence="15" key="3">
    <citation type="submission" date="2025-09" db="UniProtKB">
        <authorList>
            <consortium name="Ensembl"/>
        </authorList>
    </citation>
    <scope>IDENTIFICATION</scope>
</reference>
<feature type="domain" description="Thrombospondin-like N-terminal" evidence="14">
    <location>
        <begin position="10"/>
        <end position="204"/>
    </location>
</feature>
<keyword evidence="3" id="KW-0272">Extracellular matrix</keyword>
<keyword evidence="5" id="KW-0677">Repeat</keyword>
<keyword evidence="2" id="KW-0964">Secreted</keyword>
<feature type="compositionally biased region" description="Basic and acidic residues" evidence="13">
    <location>
        <begin position="444"/>
        <end position="453"/>
    </location>
</feature>
<evidence type="ECO:0000256" key="13">
    <source>
        <dbReference type="SAM" id="MobiDB-lite"/>
    </source>
</evidence>
<evidence type="ECO:0000256" key="1">
    <source>
        <dbReference type="ARBA" id="ARBA00004498"/>
    </source>
</evidence>
<feature type="compositionally biased region" description="Pro residues" evidence="13">
    <location>
        <begin position="726"/>
        <end position="735"/>
    </location>
</feature>
<evidence type="ECO:0000256" key="6">
    <source>
        <dbReference type="ARBA" id="ARBA00023119"/>
    </source>
</evidence>
<evidence type="ECO:0000256" key="10">
    <source>
        <dbReference type="ARBA" id="ARBA00054091"/>
    </source>
</evidence>
<feature type="compositionally biased region" description="Pro residues" evidence="13">
    <location>
        <begin position="392"/>
        <end position="401"/>
    </location>
</feature>
<protein>
    <recommendedName>
        <fullName evidence="12">Collagen alpha-1(IX) chain</fullName>
    </recommendedName>
</protein>
<dbReference type="GO" id="GO:0009887">
    <property type="term" value="P:animal organ morphogenesis"/>
    <property type="evidence" value="ECO:0007669"/>
    <property type="project" value="UniProtKB-ARBA"/>
</dbReference>
<dbReference type="InterPro" id="IPR013320">
    <property type="entry name" value="ConA-like_dom_sf"/>
</dbReference>
<comment type="similarity">
    <text evidence="9">Belongs to the fibril-associated collagens with interrupted helices (FACIT) family.</text>
</comment>
<evidence type="ECO:0000256" key="3">
    <source>
        <dbReference type="ARBA" id="ARBA00022530"/>
    </source>
</evidence>
<dbReference type="Pfam" id="PF13385">
    <property type="entry name" value="Laminin_G_3"/>
    <property type="match status" value="1"/>
</dbReference>
<feature type="region of interest" description="Disordered" evidence="13">
    <location>
        <begin position="569"/>
        <end position="618"/>
    </location>
</feature>
<feature type="compositionally biased region" description="Low complexity" evidence="13">
    <location>
        <begin position="466"/>
        <end position="475"/>
    </location>
</feature>
<comment type="subcellular location">
    <subcellularLocation>
        <location evidence="1">Secreted</location>
        <location evidence="1">Extracellular space</location>
        <location evidence="1">Extracellular matrix</location>
    </subcellularLocation>
</comment>
<sequence length="779" mass="81154">NVICPQIQVGEDDLPGFDIISQFNLDRDDLMQGVSKVTGSDEYQVAYRLARKASLSIPTRNVYPMGLPSEYSFVSTFRMLEKNTRKQWKLWLVNDQNGEEQIGVSLDGANRLVELISRGNDGYIHKATFVNTDALFDDKWHKLVMSVEESQVSLYIDCNLVDTLPFSDRALAATDGETLVGRIGKNNAKSAAIELQWMIIHCDPTRAHRESCDELPALSNICKRCSDAAKLAIDVFIPWLHLSQNSKGICAACAQQGFRFADFFVPPDFCGGFFLSGRRFECKREAPSVSSAGVVTDTYTRTTLNREATLMLALVALLLSSVDARKKRKRKRNRSDNGLIVRNKRQREPNPTDVSRNLICPAGPPGQPGVPGQKGERGFDGEPGVEGSLGFPGPPGPPGEPVGPRGDRGPPGYPGPKGHKGYKGELGPDGKQGPKGPRGARGYPGEDGRKGEVVSKQGTYGPAGVPGEMGKPGESGPMGGEGPPGPSGERGAKGGVGDRGPVGNPGGPGLPGEPGEQGIPGEDGGRGPKGEPGIVGQTGLQGPPGEQGRLVSCRSDPCNVYLTIILNLQPGTPGENGQRGPGGPPGIVGPEGPRGQSGPRGPQGERGPRGSTGPQGPPVRFTLKISFILFHLNKAFTITVKLFLDEMRGMMAAVRPRGVVSAGLPGRPGPVGSPGTQGEQGQPGLPGKTGEIGAQGPPGMPGNVGPKGGGDKGDRGATGIGTVGTPGPPGPPGPQGSPGFGKDGRNGERGETGFAGPPGYPGPQGAVGPPGYCDPSTCM</sequence>
<dbReference type="GO" id="GO:0005581">
    <property type="term" value="C:collagen trimer"/>
    <property type="evidence" value="ECO:0007669"/>
    <property type="project" value="UniProtKB-KW"/>
</dbReference>
<feature type="region of interest" description="Disordered" evidence="13">
    <location>
        <begin position="662"/>
        <end position="779"/>
    </location>
</feature>
<dbReference type="AlphaFoldDB" id="H2Z836"/>
<keyword evidence="16" id="KW-1185">Reference proteome</keyword>
<dbReference type="Proteomes" id="UP000007875">
    <property type="component" value="Unassembled WGS sequence"/>
</dbReference>
<dbReference type="InterPro" id="IPR008160">
    <property type="entry name" value="Collagen"/>
</dbReference>
<evidence type="ECO:0000256" key="5">
    <source>
        <dbReference type="ARBA" id="ARBA00022737"/>
    </source>
</evidence>
<dbReference type="InterPro" id="IPR050938">
    <property type="entry name" value="Collagen_Structural_Proteins"/>
</dbReference>
<dbReference type="SUPFAM" id="SSF49899">
    <property type="entry name" value="Concanavalin A-like lectins/glucanases"/>
    <property type="match status" value="1"/>
</dbReference>
<comment type="subunit">
    <text evidence="11">Heterotrimer of an alpha 1(IX), an alpha 2(IX) and an alpha 3(IX) chain.</text>
</comment>
<dbReference type="Ensembl" id="ENSCSAVT00000013906.1">
    <property type="protein sequence ID" value="ENSCSAVP00000013748.1"/>
    <property type="gene ID" value="ENSCSAVG00000008063.1"/>
</dbReference>
<evidence type="ECO:0000256" key="9">
    <source>
        <dbReference type="ARBA" id="ARBA00049648"/>
    </source>
</evidence>
<keyword evidence="7" id="KW-1015">Disulfide bond</keyword>
<evidence type="ECO:0000256" key="8">
    <source>
        <dbReference type="ARBA" id="ARBA00023278"/>
    </source>
</evidence>
<organism evidence="15 16">
    <name type="scientific">Ciona savignyi</name>
    <name type="common">Pacific transparent sea squirt</name>
    <dbReference type="NCBI Taxonomy" id="51511"/>
    <lineage>
        <taxon>Eukaryota</taxon>
        <taxon>Metazoa</taxon>
        <taxon>Chordata</taxon>
        <taxon>Tunicata</taxon>
        <taxon>Ascidiacea</taxon>
        <taxon>Phlebobranchia</taxon>
        <taxon>Cionidae</taxon>
        <taxon>Ciona</taxon>
    </lineage>
</organism>
<dbReference type="SMART" id="SM00210">
    <property type="entry name" value="TSPN"/>
    <property type="match status" value="1"/>
</dbReference>
<reference evidence="16" key="1">
    <citation type="submission" date="2003-08" db="EMBL/GenBank/DDBJ databases">
        <authorList>
            <person name="Birren B."/>
            <person name="Nusbaum C."/>
            <person name="Abebe A."/>
            <person name="Abouelleil A."/>
            <person name="Adekoya E."/>
            <person name="Ait-zahra M."/>
            <person name="Allen N."/>
            <person name="Allen T."/>
            <person name="An P."/>
            <person name="Anderson M."/>
            <person name="Anderson S."/>
            <person name="Arachchi H."/>
            <person name="Armbruster J."/>
            <person name="Bachantsang P."/>
            <person name="Baldwin J."/>
            <person name="Barry A."/>
            <person name="Bayul T."/>
            <person name="Blitshsteyn B."/>
            <person name="Bloom T."/>
            <person name="Blye J."/>
            <person name="Boguslavskiy L."/>
            <person name="Borowsky M."/>
            <person name="Boukhgalter B."/>
            <person name="Brunache A."/>
            <person name="Butler J."/>
            <person name="Calixte N."/>
            <person name="Calvo S."/>
            <person name="Camarata J."/>
            <person name="Campo K."/>
            <person name="Chang J."/>
            <person name="Cheshatsang Y."/>
            <person name="Citroen M."/>
            <person name="Collymore A."/>
            <person name="Considine T."/>
            <person name="Cook A."/>
            <person name="Cooke P."/>
            <person name="Corum B."/>
            <person name="Cuomo C."/>
            <person name="David R."/>
            <person name="Dawoe T."/>
            <person name="Degray S."/>
            <person name="Dodge S."/>
            <person name="Dooley K."/>
            <person name="Dorje P."/>
            <person name="Dorjee K."/>
            <person name="Dorris L."/>
            <person name="Duffey N."/>
            <person name="Dupes A."/>
            <person name="Elkins T."/>
            <person name="Engels R."/>
            <person name="Erickson J."/>
            <person name="Farina A."/>
            <person name="Faro S."/>
            <person name="Ferreira P."/>
            <person name="Fischer H."/>
            <person name="Fitzgerald M."/>
            <person name="Foley K."/>
            <person name="Gage D."/>
            <person name="Galagan J."/>
            <person name="Gearin G."/>
            <person name="Gnerre S."/>
            <person name="Gnirke A."/>
            <person name="Goyette A."/>
            <person name="Graham J."/>
            <person name="Grandbois E."/>
            <person name="Gyaltsen K."/>
            <person name="Hafez N."/>
            <person name="Hagopian D."/>
            <person name="Hagos B."/>
            <person name="Hall J."/>
            <person name="Hatcher B."/>
            <person name="Heller A."/>
            <person name="Higgins H."/>
            <person name="Honan T."/>
            <person name="Horn A."/>
            <person name="Houde N."/>
            <person name="Hughes L."/>
            <person name="Hulme W."/>
            <person name="Husby E."/>
            <person name="Iliev I."/>
            <person name="Jaffe D."/>
            <person name="Jones C."/>
            <person name="Kamal M."/>
            <person name="Kamat A."/>
            <person name="Kamvysselis M."/>
            <person name="Karlsson E."/>
            <person name="Kells C."/>
            <person name="Kieu A."/>
            <person name="Kisner P."/>
            <person name="Kodira C."/>
            <person name="Kulbokas E."/>
            <person name="Labutti K."/>
            <person name="Lama D."/>
            <person name="Landers T."/>
            <person name="Leger J."/>
            <person name="Levine S."/>
            <person name="Lewis D."/>
            <person name="Lewis T."/>
            <person name="Lindblad-toh K."/>
            <person name="Liu X."/>
            <person name="Lokyitsang T."/>
            <person name="Lokyitsang Y."/>
            <person name="Lucien O."/>
            <person name="Lui A."/>
            <person name="Ma L.J."/>
            <person name="Mabbitt R."/>
            <person name="Macdonald J."/>
            <person name="Maclean C."/>
            <person name="Major J."/>
            <person name="Manning J."/>
            <person name="Marabella R."/>
            <person name="Maru K."/>
            <person name="Matthews C."/>
            <person name="Mauceli E."/>
            <person name="Mccarthy M."/>
            <person name="Mcdonough S."/>
            <person name="Mcghee T."/>
            <person name="Meldrim J."/>
            <person name="Meneus L."/>
            <person name="Mesirov J."/>
            <person name="Mihalev A."/>
            <person name="Mihova T."/>
            <person name="Mikkelsen T."/>
            <person name="Mlenga V."/>
            <person name="Moru K."/>
            <person name="Mozes J."/>
            <person name="Mulrain L."/>
            <person name="Munson G."/>
            <person name="Naylor J."/>
            <person name="Newes C."/>
            <person name="Nguyen C."/>
            <person name="Nguyen N."/>
            <person name="Nguyen T."/>
            <person name="Nicol R."/>
            <person name="Nielsen C."/>
            <person name="Nizzari M."/>
            <person name="Norbu C."/>
            <person name="Norbu N."/>
            <person name="O'donnell P."/>
            <person name="Okoawo O."/>
            <person name="O'leary S."/>
            <person name="Omotosho B."/>
            <person name="O'neill K."/>
            <person name="Osman S."/>
            <person name="Parker S."/>
            <person name="Perrin D."/>
            <person name="Phunkhang P."/>
            <person name="Piqani B."/>
            <person name="Purcell S."/>
            <person name="Rachupka T."/>
            <person name="Ramasamy U."/>
            <person name="Rameau R."/>
            <person name="Ray V."/>
            <person name="Raymond C."/>
            <person name="Retta R."/>
            <person name="Richardson S."/>
            <person name="Rise C."/>
            <person name="Rodriguez J."/>
            <person name="Rogers J."/>
            <person name="Rogov P."/>
            <person name="Rutman M."/>
            <person name="Schupbach R."/>
            <person name="Seaman C."/>
            <person name="Settipalli S."/>
            <person name="Sharpe T."/>
            <person name="Sheridan J."/>
            <person name="Sherpa N."/>
            <person name="Shi J."/>
            <person name="Smirnov S."/>
            <person name="Smith C."/>
            <person name="Sougnez C."/>
            <person name="Spencer B."/>
            <person name="Stalker J."/>
            <person name="Stange-thomann N."/>
            <person name="Stavropoulos S."/>
            <person name="Stetson K."/>
            <person name="Stone C."/>
            <person name="Stone S."/>
            <person name="Stubbs M."/>
            <person name="Talamas J."/>
            <person name="Tchuinga P."/>
            <person name="Tenzing P."/>
            <person name="Tesfaye S."/>
            <person name="Theodore J."/>
            <person name="Thoulutsang Y."/>
            <person name="Topham K."/>
            <person name="Towey S."/>
            <person name="Tsamla T."/>
            <person name="Tsomo N."/>
            <person name="Vallee D."/>
            <person name="Vassiliev H."/>
            <person name="Venkataraman V."/>
            <person name="Vinson J."/>
            <person name="Vo A."/>
            <person name="Wade C."/>
            <person name="Wang S."/>
            <person name="Wangchuk T."/>
            <person name="Wangdi T."/>
            <person name="Whittaker C."/>
            <person name="Wilkinson J."/>
            <person name="Wu Y."/>
            <person name="Wyman D."/>
            <person name="Yadav S."/>
            <person name="Yang S."/>
            <person name="Yang X."/>
            <person name="Yeager S."/>
            <person name="Yee E."/>
            <person name="Young G."/>
            <person name="Zainoun J."/>
            <person name="Zembeck L."/>
            <person name="Zimmer A."/>
            <person name="Zody M."/>
            <person name="Lander E."/>
        </authorList>
    </citation>
    <scope>NUCLEOTIDE SEQUENCE [LARGE SCALE GENOMIC DNA]</scope>
</reference>
<feature type="compositionally biased region" description="Basic and acidic residues" evidence="13">
    <location>
        <begin position="742"/>
        <end position="751"/>
    </location>
</feature>